<dbReference type="PROSITE" id="PS00463">
    <property type="entry name" value="ZN2_CY6_FUNGAL_1"/>
    <property type="match status" value="1"/>
</dbReference>
<keyword evidence="3" id="KW-0805">Transcription regulation</keyword>
<name>A0A9P6KK73_9PLEO</name>
<proteinExistence type="predicted"/>
<keyword evidence="1" id="KW-0479">Metal-binding</keyword>
<keyword evidence="4" id="KW-0238">DNA-binding</keyword>
<keyword evidence="10" id="KW-1185">Reference proteome</keyword>
<dbReference type="InterPro" id="IPR021858">
    <property type="entry name" value="Fun_TF"/>
</dbReference>
<protein>
    <recommendedName>
        <fullName evidence="8">Zn(2)-C6 fungal-type domain-containing protein</fullName>
    </recommendedName>
</protein>
<dbReference type="EMBL" id="WJXW01000017">
    <property type="protein sequence ID" value="KAF9729159.1"/>
    <property type="molecule type" value="Genomic_DNA"/>
</dbReference>
<dbReference type="PANTHER" id="PTHR36206:SF12">
    <property type="entry name" value="ASPERCRYPTIN BIOSYNTHESIS CLUSTER-SPECIFIC TRANSCRIPTION REGULATOR ATNN-RELATED"/>
    <property type="match status" value="1"/>
</dbReference>
<dbReference type="InterPro" id="IPR036864">
    <property type="entry name" value="Zn2-C6_fun-type_DNA-bd_sf"/>
</dbReference>
<dbReference type="Proteomes" id="UP000756921">
    <property type="component" value="Unassembled WGS sequence"/>
</dbReference>
<dbReference type="Pfam" id="PF11951">
    <property type="entry name" value="Fungal_trans_2"/>
    <property type="match status" value="1"/>
</dbReference>
<feature type="region of interest" description="Disordered" evidence="7">
    <location>
        <begin position="1"/>
        <end position="21"/>
    </location>
</feature>
<reference evidence="9" key="1">
    <citation type="journal article" date="2020" name="Mol. Plant Microbe Interact.">
        <title>Genome Sequence of the Biocontrol Agent Coniothyrium minitans strain Conio (IMI 134523).</title>
        <authorList>
            <person name="Patel D."/>
            <person name="Shittu T.A."/>
            <person name="Baroncelli R."/>
            <person name="Muthumeenakshi S."/>
            <person name="Osborne T.H."/>
            <person name="Janganan T.K."/>
            <person name="Sreenivasaprasad S."/>
        </authorList>
    </citation>
    <scope>NUCLEOTIDE SEQUENCE</scope>
    <source>
        <strain evidence="9">Conio</strain>
    </source>
</reference>
<sequence length="547" mass="61228">MKAVEDGKAKRTRSSTPRSRTGCLTCRKRRIKCDETRPACRKCTQAGWTCDGFAAAQPGLNSSAVTSAASPPALAITRYSIPFQVPGSQKDRQLLHYFCVQGSRELAGFMNMDFWTRTVFEQSHQEAAVRQALVSLSSLHLDYTTGALTQSGMARDDTLMQYGKALRMLQRRLKTTDAEATRSALVCSVLFYCFEAMLGHSEAATHHLQGGLNMLSHWRGQAAGQTDDLAGISLEFERLDLQTTLFYDQPIPHRAFLWNEDEEDGIDVRRFQRLGDAHRALVKAISRGWRLLCDNLNYKFSASKEIPESLLREKLDLQERLVQWKVSFDVFRNQSGKDYETAQGHHILLMHWHIARMLLDAIFPADMDVWGASPNPRAAEMLRLIEGVLDREQSTASSPASSMSEPAQRVVTSEMGVMAPLFAMALKCADQDVSRRAFELLRSVQRREGLWEASHMASLVSKLRKARLLRFGPQGEAASLDVMFYDELGSAEGLLSMDTESSLFERSVEALWASFRGGDGGLGEHDSESDMMTRPAFAPDTCCEWPC</sequence>
<dbReference type="GO" id="GO:0003677">
    <property type="term" value="F:DNA binding"/>
    <property type="evidence" value="ECO:0007669"/>
    <property type="project" value="UniProtKB-KW"/>
</dbReference>
<evidence type="ECO:0000256" key="1">
    <source>
        <dbReference type="ARBA" id="ARBA00022723"/>
    </source>
</evidence>
<dbReference type="SMART" id="SM00066">
    <property type="entry name" value="GAL4"/>
    <property type="match status" value="1"/>
</dbReference>
<evidence type="ECO:0000256" key="6">
    <source>
        <dbReference type="ARBA" id="ARBA00023242"/>
    </source>
</evidence>
<dbReference type="InterPro" id="IPR001138">
    <property type="entry name" value="Zn2Cys6_DnaBD"/>
</dbReference>
<dbReference type="PROSITE" id="PS50048">
    <property type="entry name" value="ZN2_CY6_FUNGAL_2"/>
    <property type="match status" value="1"/>
</dbReference>
<dbReference type="CDD" id="cd00067">
    <property type="entry name" value="GAL4"/>
    <property type="match status" value="1"/>
</dbReference>
<keyword evidence="6" id="KW-0539">Nucleus</keyword>
<feature type="domain" description="Zn(2)-C6 fungal-type" evidence="8">
    <location>
        <begin position="22"/>
        <end position="50"/>
    </location>
</feature>
<dbReference type="GO" id="GO:0000981">
    <property type="term" value="F:DNA-binding transcription factor activity, RNA polymerase II-specific"/>
    <property type="evidence" value="ECO:0007669"/>
    <property type="project" value="InterPro"/>
</dbReference>
<evidence type="ECO:0000313" key="10">
    <source>
        <dbReference type="Proteomes" id="UP000756921"/>
    </source>
</evidence>
<keyword evidence="5" id="KW-0804">Transcription</keyword>
<keyword evidence="2" id="KW-0862">Zinc</keyword>
<comment type="caution">
    <text evidence="9">The sequence shown here is derived from an EMBL/GenBank/DDBJ whole genome shotgun (WGS) entry which is preliminary data.</text>
</comment>
<evidence type="ECO:0000256" key="5">
    <source>
        <dbReference type="ARBA" id="ARBA00023163"/>
    </source>
</evidence>
<organism evidence="9 10">
    <name type="scientific">Paraphaeosphaeria minitans</name>
    <dbReference type="NCBI Taxonomy" id="565426"/>
    <lineage>
        <taxon>Eukaryota</taxon>
        <taxon>Fungi</taxon>
        <taxon>Dikarya</taxon>
        <taxon>Ascomycota</taxon>
        <taxon>Pezizomycotina</taxon>
        <taxon>Dothideomycetes</taxon>
        <taxon>Pleosporomycetidae</taxon>
        <taxon>Pleosporales</taxon>
        <taxon>Massarineae</taxon>
        <taxon>Didymosphaeriaceae</taxon>
        <taxon>Paraphaeosphaeria</taxon>
    </lineage>
</organism>
<dbReference type="InterPro" id="IPR052360">
    <property type="entry name" value="Transcr_Regulatory_Proteins"/>
</dbReference>
<evidence type="ECO:0000256" key="4">
    <source>
        <dbReference type="ARBA" id="ARBA00023125"/>
    </source>
</evidence>
<dbReference type="Pfam" id="PF00172">
    <property type="entry name" value="Zn_clus"/>
    <property type="match status" value="1"/>
</dbReference>
<dbReference type="PANTHER" id="PTHR36206">
    <property type="entry name" value="ASPERCRYPTIN BIOSYNTHESIS CLUSTER-SPECIFIC TRANSCRIPTION REGULATOR ATNN-RELATED"/>
    <property type="match status" value="1"/>
</dbReference>
<dbReference type="Gene3D" id="4.10.240.10">
    <property type="entry name" value="Zn(2)-C6 fungal-type DNA-binding domain"/>
    <property type="match status" value="1"/>
</dbReference>
<evidence type="ECO:0000313" key="9">
    <source>
        <dbReference type="EMBL" id="KAF9729159.1"/>
    </source>
</evidence>
<dbReference type="SUPFAM" id="SSF57701">
    <property type="entry name" value="Zn2/Cys6 DNA-binding domain"/>
    <property type="match status" value="1"/>
</dbReference>
<dbReference type="GO" id="GO:0008270">
    <property type="term" value="F:zinc ion binding"/>
    <property type="evidence" value="ECO:0007669"/>
    <property type="project" value="InterPro"/>
</dbReference>
<evidence type="ECO:0000256" key="2">
    <source>
        <dbReference type="ARBA" id="ARBA00022833"/>
    </source>
</evidence>
<evidence type="ECO:0000256" key="3">
    <source>
        <dbReference type="ARBA" id="ARBA00023015"/>
    </source>
</evidence>
<evidence type="ECO:0000256" key="7">
    <source>
        <dbReference type="SAM" id="MobiDB-lite"/>
    </source>
</evidence>
<dbReference type="AlphaFoldDB" id="A0A9P6KK73"/>
<dbReference type="OrthoDB" id="2593732at2759"/>
<accession>A0A9P6KK73</accession>
<gene>
    <name evidence="9" type="ORF">PMIN01_12849</name>
</gene>
<evidence type="ECO:0000259" key="8">
    <source>
        <dbReference type="PROSITE" id="PS50048"/>
    </source>
</evidence>